<name>A0A1X7RGN2_ZYMT9</name>
<protein>
    <submittedName>
        <fullName evidence="2">Uncharacterized protein</fullName>
    </submittedName>
</protein>
<feature type="compositionally biased region" description="Low complexity" evidence="1">
    <location>
        <begin position="19"/>
        <end position="59"/>
    </location>
</feature>
<evidence type="ECO:0000256" key="1">
    <source>
        <dbReference type="SAM" id="MobiDB-lite"/>
    </source>
</evidence>
<organism evidence="2 3">
    <name type="scientific">Zymoseptoria tritici (strain ST99CH_3D7)</name>
    <dbReference type="NCBI Taxonomy" id="1276538"/>
    <lineage>
        <taxon>Eukaryota</taxon>
        <taxon>Fungi</taxon>
        <taxon>Dikarya</taxon>
        <taxon>Ascomycota</taxon>
        <taxon>Pezizomycotina</taxon>
        <taxon>Dothideomycetes</taxon>
        <taxon>Dothideomycetidae</taxon>
        <taxon>Mycosphaerellales</taxon>
        <taxon>Mycosphaerellaceae</taxon>
        <taxon>Zymoseptoria</taxon>
    </lineage>
</organism>
<reference evidence="2 3" key="1">
    <citation type="submission" date="2016-06" db="EMBL/GenBank/DDBJ databases">
        <authorList>
            <person name="Kjaerup R.B."/>
            <person name="Dalgaard T.S."/>
            <person name="Juul-Madsen H.R."/>
        </authorList>
    </citation>
    <scope>NUCLEOTIDE SEQUENCE [LARGE SCALE GENOMIC DNA]</scope>
</reference>
<feature type="region of interest" description="Disordered" evidence="1">
    <location>
        <begin position="16"/>
        <end position="59"/>
    </location>
</feature>
<evidence type="ECO:0000313" key="3">
    <source>
        <dbReference type="Proteomes" id="UP000215127"/>
    </source>
</evidence>
<proteinExistence type="predicted"/>
<evidence type="ECO:0000313" key="2">
    <source>
        <dbReference type="EMBL" id="SMQ46578.1"/>
    </source>
</evidence>
<dbReference type="EMBL" id="LT853692">
    <property type="protein sequence ID" value="SMQ46578.1"/>
    <property type="molecule type" value="Genomic_DNA"/>
</dbReference>
<dbReference type="AlphaFoldDB" id="A0A1X7RGN2"/>
<gene>
    <name evidence="2" type="ORF">ZT3D7_G1724</name>
</gene>
<dbReference type="Proteomes" id="UP000215127">
    <property type="component" value="Chromosome 1"/>
</dbReference>
<keyword evidence="3" id="KW-1185">Reference proteome</keyword>
<accession>A0A1X7RGN2</accession>
<feature type="region of interest" description="Disordered" evidence="1">
    <location>
        <begin position="72"/>
        <end position="95"/>
    </location>
</feature>
<sequence>MPLNTLSPQKSFHRLRTAFLSSTSPSQQSSSSPLSPTSPTTPISLTPSSSSSTLSSSSSRFFPSRFFNLSSFPNFSRSSVNTQTSGRPIRRRKSTLEMEQEEELLVMGDGLVGLIEPRPWGGLTLVVGGIEEVLEGRA</sequence>